<accession>U5MRG9</accession>
<keyword evidence="1" id="KW-0472">Membrane</keyword>
<dbReference type="RefSeq" id="WP_022746265.1">
    <property type="nucleotide sequence ID" value="NC_022571.1"/>
</dbReference>
<dbReference type="InterPro" id="IPR008875">
    <property type="entry name" value="TraX"/>
</dbReference>
<evidence type="ECO:0000313" key="2">
    <source>
        <dbReference type="EMBL" id="AGX43108.1"/>
    </source>
</evidence>
<name>U5MRG9_CLOSA</name>
<protein>
    <recommendedName>
        <fullName evidence="4">TraX family protein</fullName>
    </recommendedName>
</protein>
<evidence type="ECO:0000313" key="3">
    <source>
        <dbReference type="Proteomes" id="UP000017118"/>
    </source>
</evidence>
<keyword evidence="1" id="KW-1133">Transmembrane helix</keyword>
<gene>
    <name evidence="2" type="ORF">CLSA_c21280</name>
</gene>
<dbReference type="AlphaFoldDB" id="U5MRG9"/>
<keyword evidence="1" id="KW-0812">Transmembrane</keyword>
<dbReference type="KEGG" id="csb:CLSA_c21280"/>
<dbReference type="Proteomes" id="UP000017118">
    <property type="component" value="Chromosome"/>
</dbReference>
<reference evidence="2 3" key="1">
    <citation type="journal article" date="2013" name="Genome Announc.">
        <title>Complete Genome Sequence of the Solvent Producer Clostridium saccharobutylicum NCP262 (DSM 13864).</title>
        <authorList>
            <person name="Poehlein A."/>
            <person name="Hartwich K."/>
            <person name="Krabben P."/>
            <person name="Ehrenreich A."/>
            <person name="Liebl W."/>
            <person name="Durre P."/>
            <person name="Gottschalk G."/>
            <person name="Daniel R."/>
        </authorList>
    </citation>
    <scope>NUCLEOTIDE SEQUENCE [LARGE SCALE GENOMIC DNA]</scope>
    <source>
        <strain evidence="2">DSM 13864</strain>
    </source>
</reference>
<proteinExistence type="predicted"/>
<dbReference type="PATRIC" id="fig|1345695.10.peg.1411"/>
<dbReference type="HOGENOM" id="CLU_074054_0_0_9"/>
<organism evidence="2 3">
    <name type="scientific">Clostridium saccharobutylicum DSM 13864</name>
    <dbReference type="NCBI Taxonomy" id="1345695"/>
    <lineage>
        <taxon>Bacteria</taxon>
        <taxon>Bacillati</taxon>
        <taxon>Bacillota</taxon>
        <taxon>Clostridia</taxon>
        <taxon>Eubacteriales</taxon>
        <taxon>Clostridiaceae</taxon>
        <taxon>Clostridium</taxon>
    </lineage>
</organism>
<feature type="transmembrane region" description="Helical" evidence="1">
    <location>
        <begin position="85"/>
        <end position="104"/>
    </location>
</feature>
<feature type="transmembrane region" description="Helical" evidence="1">
    <location>
        <begin position="193"/>
        <end position="213"/>
    </location>
</feature>
<keyword evidence="3" id="KW-1185">Reference proteome</keyword>
<feature type="transmembrane region" description="Helical" evidence="1">
    <location>
        <begin position="29"/>
        <end position="46"/>
    </location>
</feature>
<dbReference type="Pfam" id="PF05857">
    <property type="entry name" value="TraX"/>
    <property type="match status" value="1"/>
</dbReference>
<evidence type="ECO:0008006" key="4">
    <source>
        <dbReference type="Google" id="ProtNLM"/>
    </source>
</evidence>
<feature type="transmembrane region" description="Helical" evidence="1">
    <location>
        <begin position="116"/>
        <end position="142"/>
    </location>
</feature>
<feature type="transmembrane region" description="Helical" evidence="1">
    <location>
        <begin position="58"/>
        <end position="79"/>
    </location>
</feature>
<sequence length="245" mass="28391">MNSSQLKILAIISMVLDHVSWILLPNIEIFHFIGKIAFPIFCFMIAEGYIKTRNKKKYLLRLLGIAVLSEIPFIMTFRLVFGPSWIALDTIFDLVLGLIAILSYDSCKFKGKFIIILILGALALLFQIDGDFFGVLVIYIFYKYHDNFKKQAKYYTLVSLIEILILPIYGIIESLIMNMPISEIIQTVSSTNYWLYFLIEITGLIVALIPLKFFNGEKGKNIKLFFYSFYPLHLITLYLIKVYLF</sequence>
<dbReference type="GeneID" id="55474582"/>
<feature type="transmembrane region" description="Helical" evidence="1">
    <location>
        <begin position="154"/>
        <end position="172"/>
    </location>
</feature>
<evidence type="ECO:0000256" key="1">
    <source>
        <dbReference type="SAM" id="Phobius"/>
    </source>
</evidence>
<feature type="transmembrane region" description="Helical" evidence="1">
    <location>
        <begin position="225"/>
        <end position="244"/>
    </location>
</feature>
<dbReference type="OrthoDB" id="9781069at2"/>
<dbReference type="eggNOG" id="ENOG5031QMC">
    <property type="taxonomic scope" value="Bacteria"/>
</dbReference>
<dbReference type="EMBL" id="CP006721">
    <property type="protein sequence ID" value="AGX43108.1"/>
    <property type="molecule type" value="Genomic_DNA"/>
</dbReference>